<organism evidence="2">
    <name type="scientific">Podoviridae sp. ctiVc2</name>
    <dbReference type="NCBI Taxonomy" id="2827745"/>
    <lineage>
        <taxon>Viruses</taxon>
        <taxon>Duplodnaviria</taxon>
        <taxon>Heunggongvirae</taxon>
        <taxon>Uroviricota</taxon>
        <taxon>Caudoviricetes</taxon>
    </lineage>
</organism>
<dbReference type="InterPro" id="IPR010359">
    <property type="entry name" value="IrrE_HExxH"/>
</dbReference>
<accession>A0A8S5S9X1</accession>
<dbReference type="EMBL" id="BK032558">
    <property type="protein sequence ID" value="DAF47753.1"/>
    <property type="molecule type" value="Genomic_DNA"/>
</dbReference>
<name>A0A8S5S9X1_9CAUD</name>
<proteinExistence type="predicted"/>
<evidence type="ECO:0000313" key="2">
    <source>
        <dbReference type="EMBL" id="DAF47753.1"/>
    </source>
</evidence>
<sequence>MNINLIYIKLRKTQTAVLKLNDDGTYTILVNSDKPIDVQRKGILHEIGHILNDDMYSQAHIDLIERMAHARQFDDVEGINFYTHII</sequence>
<feature type="domain" description="IrrE N-terminal-like" evidence="1">
    <location>
        <begin position="2"/>
        <end position="54"/>
    </location>
</feature>
<dbReference type="Gene3D" id="1.10.10.2910">
    <property type="match status" value="1"/>
</dbReference>
<protein>
    <submittedName>
        <fullName evidence="2">IrrE N-terminal-like domain</fullName>
    </submittedName>
</protein>
<reference evidence="2" key="1">
    <citation type="journal article" date="2021" name="Proc. Natl. Acad. Sci. U.S.A.">
        <title>A Catalog of Tens of Thousands of Viruses from Human Metagenomes Reveals Hidden Associations with Chronic Diseases.</title>
        <authorList>
            <person name="Tisza M.J."/>
            <person name="Buck C.B."/>
        </authorList>
    </citation>
    <scope>NUCLEOTIDE SEQUENCE</scope>
    <source>
        <strain evidence="2">CtiVc2</strain>
    </source>
</reference>
<dbReference type="Pfam" id="PF06114">
    <property type="entry name" value="Peptidase_M78"/>
    <property type="match status" value="1"/>
</dbReference>
<evidence type="ECO:0000259" key="1">
    <source>
        <dbReference type="Pfam" id="PF06114"/>
    </source>
</evidence>